<proteinExistence type="inferred from homology"/>
<evidence type="ECO:0000256" key="3">
    <source>
        <dbReference type="ARBA" id="ARBA00009014"/>
    </source>
</evidence>
<evidence type="ECO:0000256" key="4">
    <source>
        <dbReference type="ARBA" id="ARBA00022642"/>
    </source>
</evidence>
<comment type="caution">
    <text evidence="13">The sequence shown here is derived from an EMBL/GenBank/DDBJ whole genome shotgun (WGS) entry which is preliminary data.</text>
</comment>
<protein>
    <recommendedName>
        <fullName evidence="11">Probable nicotinate-nucleotide adenylyltransferase</fullName>
        <ecNumber evidence="11">2.7.7.18</ecNumber>
    </recommendedName>
    <alternativeName>
        <fullName evidence="11">Deamido-NAD(+) diphosphorylase</fullName>
    </alternativeName>
    <alternativeName>
        <fullName evidence="11">Deamido-NAD(+) pyrophosphorylase</fullName>
    </alternativeName>
    <alternativeName>
        <fullName evidence="11">Nicotinate mononucleotide adenylyltransferase</fullName>
        <shortName evidence="11">NaMN adenylyltransferase</shortName>
    </alternativeName>
</protein>
<reference evidence="13 14" key="1">
    <citation type="submission" date="2021-05" db="EMBL/GenBank/DDBJ databases">
        <title>The draft genome of Geobacter luticola JCM 17780.</title>
        <authorList>
            <person name="Xu Z."/>
            <person name="Masuda Y."/>
            <person name="Itoh H."/>
            <person name="Senoo K."/>
        </authorList>
    </citation>
    <scope>NUCLEOTIDE SEQUENCE [LARGE SCALE GENOMIC DNA]</scope>
    <source>
        <strain evidence="13 14">JCM 17780</strain>
    </source>
</reference>
<dbReference type="EC" id="2.7.7.18" evidence="11"/>
<dbReference type="Gene3D" id="3.40.50.620">
    <property type="entry name" value="HUPs"/>
    <property type="match status" value="1"/>
</dbReference>
<keyword evidence="6 11" id="KW-0548">Nucleotidyltransferase</keyword>
<comment type="pathway">
    <text evidence="2 11">Cofactor biosynthesis; NAD(+) biosynthesis; deamido-NAD(+) from nicotinate D-ribonucleotide: step 1/1.</text>
</comment>
<keyword evidence="5 11" id="KW-0808">Transferase</keyword>
<dbReference type="EMBL" id="JAHCVK010000001">
    <property type="protein sequence ID" value="MBT0651497.1"/>
    <property type="molecule type" value="Genomic_DNA"/>
</dbReference>
<evidence type="ECO:0000256" key="9">
    <source>
        <dbReference type="ARBA" id="ARBA00023027"/>
    </source>
</evidence>
<evidence type="ECO:0000256" key="8">
    <source>
        <dbReference type="ARBA" id="ARBA00022840"/>
    </source>
</evidence>
<dbReference type="PANTHER" id="PTHR39321">
    <property type="entry name" value="NICOTINATE-NUCLEOTIDE ADENYLYLTRANSFERASE-RELATED"/>
    <property type="match status" value="1"/>
</dbReference>
<evidence type="ECO:0000256" key="1">
    <source>
        <dbReference type="ARBA" id="ARBA00002324"/>
    </source>
</evidence>
<accession>A0ABS5SA55</accession>
<organism evidence="13 14">
    <name type="scientific">Geomobilimonas luticola</name>
    <dbReference type="NCBI Taxonomy" id="1114878"/>
    <lineage>
        <taxon>Bacteria</taxon>
        <taxon>Pseudomonadati</taxon>
        <taxon>Thermodesulfobacteriota</taxon>
        <taxon>Desulfuromonadia</taxon>
        <taxon>Geobacterales</taxon>
        <taxon>Geobacteraceae</taxon>
        <taxon>Geomobilimonas</taxon>
    </lineage>
</organism>
<evidence type="ECO:0000256" key="2">
    <source>
        <dbReference type="ARBA" id="ARBA00005019"/>
    </source>
</evidence>
<keyword evidence="14" id="KW-1185">Reference proteome</keyword>
<evidence type="ECO:0000313" key="14">
    <source>
        <dbReference type="Proteomes" id="UP000756860"/>
    </source>
</evidence>
<dbReference type="NCBIfam" id="TIGR00482">
    <property type="entry name" value="nicotinate (nicotinamide) nucleotide adenylyltransferase"/>
    <property type="match status" value="1"/>
</dbReference>
<gene>
    <name evidence="11 13" type="primary">nadD</name>
    <name evidence="13" type="ORF">KI810_00375</name>
</gene>
<dbReference type="GO" id="GO:0004515">
    <property type="term" value="F:nicotinate-nucleotide adenylyltransferase activity"/>
    <property type="evidence" value="ECO:0007669"/>
    <property type="project" value="UniProtKB-EC"/>
</dbReference>
<dbReference type="Pfam" id="PF01467">
    <property type="entry name" value="CTP_transf_like"/>
    <property type="match status" value="1"/>
</dbReference>
<comment type="similarity">
    <text evidence="3 11">Belongs to the NadD family.</text>
</comment>
<evidence type="ECO:0000256" key="7">
    <source>
        <dbReference type="ARBA" id="ARBA00022741"/>
    </source>
</evidence>
<dbReference type="NCBIfam" id="NF000840">
    <property type="entry name" value="PRK00071.1-3"/>
    <property type="match status" value="1"/>
</dbReference>
<dbReference type="SUPFAM" id="SSF52374">
    <property type="entry name" value="Nucleotidylyl transferase"/>
    <property type="match status" value="1"/>
</dbReference>
<evidence type="ECO:0000256" key="6">
    <source>
        <dbReference type="ARBA" id="ARBA00022695"/>
    </source>
</evidence>
<dbReference type="CDD" id="cd02165">
    <property type="entry name" value="NMNAT"/>
    <property type="match status" value="1"/>
</dbReference>
<evidence type="ECO:0000256" key="5">
    <source>
        <dbReference type="ARBA" id="ARBA00022679"/>
    </source>
</evidence>
<keyword evidence="4 11" id="KW-0662">Pyridine nucleotide biosynthesis</keyword>
<keyword evidence="7 11" id="KW-0547">Nucleotide-binding</keyword>
<dbReference type="InterPro" id="IPR005248">
    <property type="entry name" value="NadD/NMNAT"/>
</dbReference>
<dbReference type="PANTHER" id="PTHR39321:SF3">
    <property type="entry name" value="PHOSPHOPANTETHEINE ADENYLYLTRANSFERASE"/>
    <property type="match status" value="1"/>
</dbReference>
<dbReference type="InterPro" id="IPR004821">
    <property type="entry name" value="Cyt_trans-like"/>
</dbReference>
<comment type="function">
    <text evidence="1 11">Catalyzes the reversible adenylation of nicotinate mononucleotide (NaMN) to nicotinic acid adenine dinucleotide (NaAD).</text>
</comment>
<evidence type="ECO:0000256" key="11">
    <source>
        <dbReference type="HAMAP-Rule" id="MF_00244"/>
    </source>
</evidence>
<name>A0ABS5SA55_9BACT</name>
<dbReference type="InterPro" id="IPR014729">
    <property type="entry name" value="Rossmann-like_a/b/a_fold"/>
</dbReference>
<keyword evidence="9 11" id="KW-0520">NAD</keyword>
<dbReference type="RefSeq" id="WP_214173511.1">
    <property type="nucleotide sequence ID" value="NZ_JAHCVK010000001.1"/>
</dbReference>
<keyword evidence="8 11" id="KW-0067">ATP-binding</keyword>
<evidence type="ECO:0000313" key="13">
    <source>
        <dbReference type="EMBL" id="MBT0651497.1"/>
    </source>
</evidence>
<dbReference type="NCBIfam" id="TIGR00125">
    <property type="entry name" value="cyt_tran_rel"/>
    <property type="match status" value="1"/>
</dbReference>
<sequence>MKIGIIGGTFNPIHLAHLRIAEEVRDSLDLVRVVFIPAASPPHKPLAGEIPFVHRVAMVRLAVQDNPAFSVSEVEGERGGRSYSIDTLRTLRADRPDDEFFFIVGSDSFLEIGSWHEFAAIFACCNLVVVERPGAAIADLQAVLPAAVAGEFRYLPAEHRLVHRSGYSVHYLRGIPFDISSSAIRERARQGRSLRYLVPATVENYIKEQRLYAHEY</sequence>
<comment type="catalytic activity">
    <reaction evidence="10 11">
        <text>nicotinate beta-D-ribonucleotide + ATP + H(+) = deamido-NAD(+) + diphosphate</text>
        <dbReference type="Rhea" id="RHEA:22860"/>
        <dbReference type="ChEBI" id="CHEBI:15378"/>
        <dbReference type="ChEBI" id="CHEBI:30616"/>
        <dbReference type="ChEBI" id="CHEBI:33019"/>
        <dbReference type="ChEBI" id="CHEBI:57502"/>
        <dbReference type="ChEBI" id="CHEBI:58437"/>
        <dbReference type="EC" id="2.7.7.18"/>
    </reaction>
</comment>
<evidence type="ECO:0000256" key="10">
    <source>
        <dbReference type="ARBA" id="ARBA00048721"/>
    </source>
</evidence>
<evidence type="ECO:0000259" key="12">
    <source>
        <dbReference type="Pfam" id="PF01467"/>
    </source>
</evidence>
<feature type="domain" description="Cytidyltransferase-like" evidence="12">
    <location>
        <begin position="5"/>
        <end position="187"/>
    </location>
</feature>
<dbReference type="Proteomes" id="UP000756860">
    <property type="component" value="Unassembled WGS sequence"/>
</dbReference>
<dbReference type="HAMAP" id="MF_00244">
    <property type="entry name" value="NaMN_adenylyltr"/>
    <property type="match status" value="1"/>
</dbReference>